<feature type="domain" description="Inner kinetochore subunit AME1" evidence="2">
    <location>
        <begin position="708"/>
        <end position="895"/>
    </location>
</feature>
<dbReference type="AlphaFoldDB" id="A0A9W4NLL3"/>
<evidence type="ECO:0000313" key="4">
    <source>
        <dbReference type="Proteomes" id="UP001152646"/>
    </source>
</evidence>
<evidence type="ECO:0000259" key="2">
    <source>
        <dbReference type="Pfam" id="PF20994"/>
    </source>
</evidence>
<feature type="compositionally biased region" description="Pro residues" evidence="1">
    <location>
        <begin position="49"/>
        <end position="67"/>
    </location>
</feature>
<feature type="compositionally biased region" description="Polar residues" evidence="1">
    <location>
        <begin position="191"/>
        <end position="209"/>
    </location>
</feature>
<evidence type="ECO:0000256" key="1">
    <source>
        <dbReference type="SAM" id="MobiDB-lite"/>
    </source>
</evidence>
<dbReference type="OrthoDB" id="5377952at2759"/>
<evidence type="ECO:0000313" key="3">
    <source>
        <dbReference type="EMBL" id="CAG8394223.1"/>
    </source>
</evidence>
<reference evidence="3" key="1">
    <citation type="submission" date="2021-07" db="EMBL/GenBank/DDBJ databases">
        <authorList>
            <person name="Branca A.L. A."/>
        </authorList>
    </citation>
    <scope>NUCLEOTIDE SEQUENCE</scope>
</reference>
<feature type="region of interest" description="Disordered" evidence="1">
    <location>
        <begin position="1"/>
        <end position="712"/>
    </location>
</feature>
<protein>
    <recommendedName>
        <fullName evidence="2">Inner kinetochore subunit AME1 domain-containing protein</fullName>
    </recommendedName>
</protein>
<dbReference type="Proteomes" id="UP001152646">
    <property type="component" value="Unassembled WGS sequence"/>
</dbReference>
<feature type="compositionally biased region" description="Low complexity" evidence="1">
    <location>
        <begin position="68"/>
        <end position="77"/>
    </location>
</feature>
<sequence>MEGTREERQQMRQRGAGTRKAKEVDFGFAFGSPLAQPSGPAPLAIVPEPKNPPQTQPAPAIPQPPEESQPISPAPAALRTPGSARNHLPERPSTYDIVSDERGEQTRSNKRRKLSSHPVTGDVIDESGMRSGDGNLQFVNGNVNNVGLRTSPISGISSINVEKQQDKPRSELLQHRISPTPETSARDQHQNDQQSKTNGTESATKSATPADNEHSAPITPALSEPSENTAVIQKARVPHMSSKSPQPQDQPDAVQLESTEALESKRKSRQSPLEGENLTGQKRRSGSLVVEQKNATITEGTQHESPSEVLDHSPALSVAADVGLGEDSSRSSNEDQEQVNRAHQGPSVKPKKSRGRPARKSPATQSPDLPADPTAQETDLQSQIEPEEIQLETASRAKRPRGGASVSKSPIGVTETDQAPSQSEPNAVDASSGPRRGRRPASEKPGNQQEPVVESRAPKSQRNRSRHTSSRSVEPQEPQVPQAESQPDPGAEDAAAVDVPRRGRPGKKAKRPVVPEPEREPTPQPGSPTLDEPEPVEPTAPKSRRGKSGRAKRAAESEPAPEPQPEPEPEPEPQPSPEVEPTAPKSGRGKPGKAKRTAEPESPTLDEPEPVEPAASKPRRGKSGKTKRPAESEPEPEVESEPAPESEVAREQPRRKTREPRGETVPVTVYRLANIASLGDTASTANEPGGDPDSADELTSDQRTKIPNRGGVNPADVLSQICRETLEKTLNTLKNGIEAETNTTRRAEWSRKKKAVETFGSELDSRLMDLSGMLDSNFVLGVQLKKTKREMMDLRGHLYRVRRERESVALQMDAVRSKHIEEEKAKTSRNAINKSLHSLELALERNQQRSGPPAESSPTDLEFMLRTVADISARAPGGQGGLLNQIRGFNAQLEALVGRLER</sequence>
<accession>A0A9W4NLL3</accession>
<feature type="compositionally biased region" description="Polar residues" evidence="1">
    <location>
        <begin position="415"/>
        <end position="425"/>
    </location>
</feature>
<feature type="compositionally biased region" description="Basic and acidic residues" evidence="1">
    <location>
        <begin position="1"/>
        <end position="10"/>
    </location>
</feature>
<feature type="compositionally biased region" description="Polar residues" evidence="1">
    <location>
        <begin position="137"/>
        <end position="162"/>
    </location>
</feature>
<feature type="compositionally biased region" description="Polar residues" evidence="1">
    <location>
        <begin position="375"/>
        <end position="384"/>
    </location>
</feature>
<organism evidence="3 4">
    <name type="scientific">Penicillium salamii</name>
    <dbReference type="NCBI Taxonomy" id="1612424"/>
    <lineage>
        <taxon>Eukaryota</taxon>
        <taxon>Fungi</taxon>
        <taxon>Dikarya</taxon>
        <taxon>Ascomycota</taxon>
        <taxon>Pezizomycotina</taxon>
        <taxon>Eurotiomycetes</taxon>
        <taxon>Eurotiomycetidae</taxon>
        <taxon>Eurotiales</taxon>
        <taxon>Aspergillaceae</taxon>
        <taxon>Penicillium</taxon>
    </lineage>
</organism>
<feature type="compositionally biased region" description="Basic residues" evidence="1">
    <location>
        <begin position="542"/>
        <end position="552"/>
    </location>
</feature>
<feature type="compositionally biased region" description="Basic residues" evidence="1">
    <location>
        <begin position="349"/>
        <end position="359"/>
    </location>
</feature>
<dbReference type="EMBL" id="CAJVPA010000197">
    <property type="protein sequence ID" value="CAG8394223.1"/>
    <property type="molecule type" value="Genomic_DNA"/>
</dbReference>
<feature type="compositionally biased region" description="Basic and acidic residues" evidence="1">
    <location>
        <begin position="301"/>
        <end position="311"/>
    </location>
</feature>
<dbReference type="InterPro" id="IPR048743">
    <property type="entry name" value="AME1"/>
</dbReference>
<comment type="caution">
    <text evidence="3">The sequence shown here is derived from an EMBL/GenBank/DDBJ whole genome shotgun (WGS) entry which is preliminary data.</text>
</comment>
<feature type="compositionally biased region" description="Basic residues" evidence="1">
    <location>
        <begin position="459"/>
        <end position="469"/>
    </location>
</feature>
<feature type="compositionally biased region" description="Basic and acidic residues" evidence="1">
    <location>
        <begin position="647"/>
        <end position="662"/>
    </location>
</feature>
<dbReference type="Pfam" id="PF20994">
    <property type="entry name" value="CENPU"/>
    <property type="match status" value="1"/>
</dbReference>
<feature type="compositionally biased region" description="Basic residues" evidence="1">
    <location>
        <begin position="617"/>
        <end position="627"/>
    </location>
</feature>
<feature type="compositionally biased region" description="Basic and acidic residues" evidence="1">
    <location>
        <begin position="163"/>
        <end position="174"/>
    </location>
</feature>
<name>A0A9W4NLL3_9EURO</name>
<gene>
    <name evidence="3" type="ORF">PSALAMII_LOCUS7406</name>
</gene>
<proteinExistence type="predicted"/>
<feature type="compositionally biased region" description="Acidic residues" evidence="1">
    <location>
        <begin position="632"/>
        <end position="644"/>
    </location>
</feature>
<feature type="compositionally biased region" description="Basic residues" evidence="1">
    <location>
        <begin position="502"/>
        <end position="511"/>
    </location>
</feature>